<feature type="non-terminal residue" evidence="1">
    <location>
        <position position="73"/>
    </location>
</feature>
<proteinExistence type="predicted"/>
<evidence type="ECO:0000313" key="1">
    <source>
        <dbReference type="EMBL" id="KAF9487257.1"/>
    </source>
</evidence>
<accession>A0A9P5ZFE2</accession>
<dbReference type="AlphaFoldDB" id="A0A9P5ZFE2"/>
<gene>
    <name evidence="1" type="ORF">BDN71DRAFT_1358115</name>
</gene>
<dbReference type="OrthoDB" id="3359487at2759"/>
<keyword evidence="2" id="KW-1185">Reference proteome</keyword>
<feature type="non-terminal residue" evidence="1">
    <location>
        <position position="1"/>
    </location>
</feature>
<evidence type="ECO:0000313" key="2">
    <source>
        <dbReference type="Proteomes" id="UP000807025"/>
    </source>
</evidence>
<organism evidence="1 2">
    <name type="scientific">Pleurotus eryngii</name>
    <name type="common">Boletus of the steppes</name>
    <dbReference type="NCBI Taxonomy" id="5323"/>
    <lineage>
        <taxon>Eukaryota</taxon>
        <taxon>Fungi</taxon>
        <taxon>Dikarya</taxon>
        <taxon>Basidiomycota</taxon>
        <taxon>Agaricomycotina</taxon>
        <taxon>Agaricomycetes</taxon>
        <taxon>Agaricomycetidae</taxon>
        <taxon>Agaricales</taxon>
        <taxon>Pleurotineae</taxon>
        <taxon>Pleurotaceae</taxon>
        <taxon>Pleurotus</taxon>
    </lineage>
</organism>
<dbReference type="EMBL" id="MU154797">
    <property type="protein sequence ID" value="KAF9487257.1"/>
    <property type="molecule type" value="Genomic_DNA"/>
</dbReference>
<name>A0A9P5ZFE2_PLEER</name>
<comment type="caution">
    <text evidence="1">The sequence shown here is derived from an EMBL/GenBank/DDBJ whole genome shotgun (WGS) entry which is preliminary data.</text>
</comment>
<protein>
    <submittedName>
        <fullName evidence="1">Uncharacterized protein</fullName>
    </submittedName>
</protein>
<sequence>LQVLKHATLFFSRETPNLATVIPAMDHIDQSLATVSINIKYNPAVRPAIAVAIQTLNQYYSLTDVSEAYQVAM</sequence>
<dbReference type="Proteomes" id="UP000807025">
    <property type="component" value="Unassembled WGS sequence"/>
</dbReference>
<reference evidence="1" key="1">
    <citation type="submission" date="2020-11" db="EMBL/GenBank/DDBJ databases">
        <authorList>
            <consortium name="DOE Joint Genome Institute"/>
            <person name="Ahrendt S."/>
            <person name="Riley R."/>
            <person name="Andreopoulos W."/>
            <person name="Labutti K."/>
            <person name="Pangilinan J."/>
            <person name="Ruiz-Duenas F.J."/>
            <person name="Barrasa J.M."/>
            <person name="Sanchez-Garcia M."/>
            <person name="Camarero S."/>
            <person name="Miyauchi S."/>
            <person name="Serrano A."/>
            <person name="Linde D."/>
            <person name="Babiker R."/>
            <person name="Drula E."/>
            <person name="Ayuso-Fernandez I."/>
            <person name="Pacheco R."/>
            <person name="Padilla G."/>
            <person name="Ferreira P."/>
            <person name="Barriuso J."/>
            <person name="Kellner H."/>
            <person name="Castanera R."/>
            <person name="Alfaro M."/>
            <person name="Ramirez L."/>
            <person name="Pisabarro A.G."/>
            <person name="Kuo A."/>
            <person name="Tritt A."/>
            <person name="Lipzen A."/>
            <person name="He G."/>
            <person name="Yan M."/>
            <person name="Ng V."/>
            <person name="Cullen D."/>
            <person name="Martin F."/>
            <person name="Rosso M.-N."/>
            <person name="Henrissat B."/>
            <person name="Hibbett D."/>
            <person name="Martinez A.T."/>
            <person name="Grigoriev I.V."/>
        </authorList>
    </citation>
    <scope>NUCLEOTIDE SEQUENCE</scope>
    <source>
        <strain evidence="1">ATCC 90797</strain>
    </source>
</reference>